<dbReference type="PANTHER" id="PTHR42879:SF6">
    <property type="entry name" value="NADPH-DEPENDENT REDUCTASE BACG"/>
    <property type="match status" value="1"/>
</dbReference>
<dbReference type="Proteomes" id="UP000587991">
    <property type="component" value="Unassembled WGS sequence"/>
</dbReference>
<dbReference type="InterPro" id="IPR002347">
    <property type="entry name" value="SDR_fam"/>
</dbReference>
<dbReference type="Pfam" id="PF13561">
    <property type="entry name" value="adh_short_C2"/>
    <property type="match status" value="1"/>
</dbReference>
<reference evidence="2 3" key="1">
    <citation type="submission" date="2020-04" db="EMBL/GenBank/DDBJ databases">
        <title>Draft genome of Leeia sp. IMCC25680.</title>
        <authorList>
            <person name="Song J."/>
            <person name="Cho J.-C."/>
        </authorList>
    </citation>
    <scope>NUCLEOTIDE SEQUENCE [LARGE SCALE GENOMIC DNA]</scope>
    <source>
        <strain evidence="2 3">IMCC25680</strain>
    </source>
</reference>
<sequence>MNFGLQGKHALILGGGSGLGYATAAALAAEGVSLTLLGRQAERLQQAAQRLQGYGVTVHCLPADLADPQQVTQALLQLDELPPVDILLNNGGGPPPCAAAGIPLSLWQAQFQSLVLSLVQITDHVLPGMRARGWGRILTVASTTVEEPNPALALSNSLRSTLVGWCKTLASEVAADGVTVNMLLPGLINTDRSVSLTARAAAEAGVSVDEMSKRQSASIPLRRFGEPEEFGAVAAFLASQQASYLTGSMIRVDGGKVHHV</sequence>
<dbReference type="AlphaFoldDB" id="A0A847SDZ5"/>
<dbReference type="SUPFAM" id="SSF51735">
    <property type="entry name" value="NAD(P)-binding Rossmann-fold domains"/>
    <property type="match status" value="1"/>
</dbReference>
<evidence type="ECO:0000256" key="1">
    <source>
        <dbReference type="ARBA" id="ARBA00006484"/>
    </source>
</evidence>
<dbReference type="PRINTS" id="PR00081">
    <property type="entry name" value="GDHRDH"/>
</dbReference>
<evidence type="ECO:0000313" key="3">
    <source>
        <dbReference type="Proteomes" id="UP000587991"/>
    </source>
</evidence>
<comment type="similarity">
    <text evidence="1">Belongs to the short-chain dehydrogenases/reductases (SDR) family.</text>
</comment>
<dbReference type="Gene3D" id="3.40.50.720">
    <property type="entry name" value="NAD(P)-binding Rossmann-like Domain"/>
    <property type="match status" value="1"/>
</dbReference>
<evidence type="ECO:0000313" key="2">
    <source>
        <dbReference type="EMBL" id="NLR74172.1"/>
    </source>
</evidence>
<protein>
    <submittedName>
        <fullName evidence="2">SDR family oxidoreductase</fullName>
    </submittedName>
</protein>
<dbReference type="EMBL" id="JABAIM010000001">
    <property type="protein sequence ID" value="NLR74172.1"/>
    <property type="molecule type" value="Genomic_DNA"/>
</dbReference>
<dbReference type="InterPro" id="IPR050259">
    <property type="entry name" value="SDR"/>
</dbReference>
<organism evidence="2 3">
    <name type="scientific">Leeia aquatica</name>
    <dbReference type="NCBI Taxonomy" id="2725557"/>
    <lineage>
        <taxon>Bacteria</taxon>
        <taxon>Pseudomonadati</taxon>
        <taxon>Pseudomonadota</taxon>
        <taxon>Betaproteobacteria</taxon>
        <taxon>Neisseriales</taxon>
        <taxon>Leeiaceae</taxon>
        <taxon>Leeia</taxon>
    </lineage>
</organism>
<dbReference type="InterPro" id="IPR036291">
    <property type="entry name" value="NAD(P)-bd_dom_sf"/>
</dbReference>
<comment type="caution">
    <text evidence="2">The sequence shown here is derived from an EMBL/GenBank/DDBJ whole genome shotgun (WGS) entry which is preliminary data.</text>
</comment>
<accession>A0A847SDZ5</accession>
<keyword evidence="3" id="KW-1185">Reference proteome</keyword>
<dbReference type="PANTHER" id="PTHR42879">
    <property type="entry name" value="3-OXOACYL-(ACYL-CARRIER-PROTEIN) REDUCTASE"/>
    <property type="match status" value="1"/>
</dbReference>
<gene>
    <name evidence="2" type="ORF">HF682_03270</name>
</gene>
<proteinExistence type="inferred from homology"/>
<name>A0A847SDZ5_9NEIS</name>
<dbReference type="RefSeq" id="WP_168875801.1">
    <property type="nucleotide sequence ID" value="NZ_JABAIM010000001.1"/>
</dbReference>